<dbReference type="InterPro" id="IPR028098">
    <property type="entry name" value="Glyco_trans_4-like_N"/>
</dbReference>
<evidence type="ECO:0000313" key="3">
    <source>
        <dbReference type="EMBL" id="MFC4539793.1"/>
    </source>
</evidence>
<organism evidence="3 4">
    <name type="scientific">Chromohalobacter sarecensis</name>
    <dbReference type="NCBI Taxonomy" id="245294"/>
    <lineage>
        <taxon>Bacteria</taxon>
        <taxon>Pseudomonadati</taxon>
        <taxon>Pseudomonadota</taxon>
        <taxon>Gammaproteobacteria</taxon>
        <taxon>Oceanospirillales</taxon>
        <taxon>Halomonadaceae</taxon>
        <taxon>Chromohalobacter</taxon>
    </lineage>
</organism>
<gene>
    <name evidence="3" type="ORF">ACFO0U_13525</name>
</gene>
<dbReference type="Pfam" id="PF13579">
    <property type="entry name" value="Glyco_trans_4_4"/>
    <property type="match status" value="1"/>
</dbReference>
<feature type="domain" description="Glycosyltransferase subfamily 4-like N-terminal" evidence="2">
    <location>
        <begin position="29"/>
        <end position="199"/>
    </location>
</feature>
<dbReference type="CDD" id="cd03794">
    <property type="entry name" value="GT4_WbuB-like"/>
    <property type="match status" value="1"/>
</dbReference>
<sequence length="409" mass="45323">MIEDYSEGSDAVKQHVAMLVWNSFLNDARVLKEAETLVNAGYALTVHALQEPGVTLSREILGNGVKVRRFGRRGSKPPTKKGSSASNKRSLFSSLVAISSRLTTHMVILAYFLRCRPDVIHAHDVNVLPTAWLAAALARVPLVYDAHEISTDREGYAAFKGLVAWFEGRIMPRAAGTITTTDARAKFFARAYGVERPVVLQNRPRLTDVARNSRIREELGLTQPWPIVLYQGGLQQGRGLPRLVEAAAHVPDAYFVFIGGGRQERELHELREKLGLEERVHFIPTVALSELPHYTASADIGVQPIENTCLNHFTTDSNKLFEYVIAGLPVVASDMPEIRKVVRQHALGLLIEPGDTAALAEAIQTLVDDPAKRAAFADNAREAARTLNWEDQEHLLVALYRKVFDLQGK</sequence>
<keyword evidence="4" id="KW-1185">Reference proteome</keyword>
<comment type="caution">
    <text evidence="3">The sequence shown here is derived from an EMBL/GenBank/DDBJ whole genome shotgun (WGS) entry which is preliminary data.</text>
</comment>
<dbReference type="PANTHER" id="PTHR12526">
    <property type="entry name" value="GLYCOSYLTRANSFERASE"/>
    <property type="match status" value="1"/>
</dbReference>
<reference evidence="4" key="1">
    <citation type="journal article" date="2019" name="Int. J. Syst. Evol. Microbiol.">
        <title>The Global Catalogue of Microorganisms (GCM) 10K type strain sequencing project: providing services to taxonomists for standard genome sequencing and annotation.</title>
        <authorList>
            <consortium name="The Broad Institute Genomics Platform"/>
            <consortium name="The Broad Institute Genome Sequencing Center for Infectious Disease"/>
            <person name="Wu L."/>
            <person name="Ma J."/>
        </authorList>
    </citation>
    <scope>NUCLEOTIDE SEQUENCE [LARGE SCALE GENOMIC DNA]</scope>
    <source>
        <strain evidence="4">CGMCC 1.12121</strain>
    </source>
</reference>
<evidence type="ECO:0000313" key="4">
    <source>
        <dbReference type="Proteomes" id="UP001596030"/>
    </source>
</evidence>
<name>A0ABV9D324_9GAMM</name>
<dbReference type="Proteomes" id="UP001596030">
    <property type="component" value="Unassembled WGS sequence"/>
</dbReference>
<feature type="domain" description="Glycosyl transferase family 1" evidence="1">
    <location>
        <begin position="215"/>
        <end position="382"/>
    </location>
</feature>
<protein>
    <submittedName>
        <fullName evidence="3">Glycosyltransferase family 4 protein</fullName>
    </submittedName>
</protein>
<dbReference type="SUPFAM" id="SSF53756">
    <property type="entry name" value="UDP-Glycosyltransferase/glycogen phosphorylase"/>
    <property type="match status" value="1"/>
</dbReference>
<evidence type="ECO:0000259" key="2">
    <source>
        <dbReference type="Pfam" id="PF13579"/>
    </source>
</evidence>
<dbReference type="Gene3D" id="3.40.50.2000">
    <property type="entry name" value="Glycogen Phosphorylase B"/>
    <property type="match status" value="2"/>
</dbReference>
<proteinExistence type="predicted"/>
<accession>A0ABV9D324</accession>
<dbReference type="RefSeq" id="WP_246969764.1">
    <property type="nucleotide sequence ID" value="NZ_JAKGAN010000002.1"/>
</dbReference>
<dbReference type="EMBL" id="JBHSEU010000021">
    <property type="protein sequence ID" value="MFC4539793.1"/>
    <property type="molecule type" value="Genomic_DNA"/>
</dbReference>
<dbReference type="InterPro" id="IPR001296">
    <property type="entry name" value="Glyco_trans_1"/>
</dbReference>
<evidence type="ECO:0000259" key="1">
    <source>
        <dbReference type="Pfam" id="PF00534"/>
    </source>
</evidence>
<dbReference type="Pfam" id="PF00534">
    <property type="entry name" value="Glycos_transf_1"/>
    <property type="match status" value="1"/>
</dbReference>